<dbReference type="SUPFAM" id="SSF81324">
    <property type="entry name" value="Voltage-gated potassium channels"/>
    <property type="match status" value="1"/>
</dbReference>
<feature type="transmembrane region" description="Helical" evidence="6">
    <location>
        <begin position="202"/>
        <end position="222"/>
    </location>
</feature>
<comment type="caution">
    <text evidence="7">The sequence shown here is derived from an EMBL/GenBank/DDBJ whole genome shotgun (WGS) entry which is preliminary data.</text>
</comment>
<evidence type="ECO:0000256" key="5">
    <source>
        <dbReference type="SAM" id="MobiDB-lite"/>
    </source>
</evidence>
<evidence type="ECO:0000256" key="6">
    <source>
        <dbReference type="SAM" id="Phobius"/>
    </source>
</evidence>
<sequence>MPERDRVAHPSEVRTHDDPDGGLARAERIARRLDRPMGVLGVLFLLVVLGQVLAGEAGTATAFTVAGWVLWAVFVGEFALRAVVARDRRRFWARNWWQLVFLVVPFLRFARVLRLLRVARVGSVVSAAVRGSRSAGRLLSGRIGWLLAVTAVVVLASSQLLYVLGAYDSYAEALHDAALATITGEPLAAASGFARVLEVLLAVYSVAVFATLAGALGAFFLAGRDTGALPGRDADQPEP</sequence>
<accession>A0ABT1ACV5</accession>
<reference evidence="7" key="1">
    <citation type="submission" date="2021-04" db="EMBL/GenBank/DDBJ databases">
        <title>Pseudonocardia sp. nov., isolated from sandy soil of mangrove forest.</title>
        <authorList>
            <person name="Zan Z."/>
            <person name="Huang R."/>
            <person name="Liu W."/>
        </authorList>
    </citation>
    <scope>NUCLEOTIDE SEQUENCE</scope>
    <source>
        <strain evidence="7">S2-4</strain>
    </source>
</reference>
<feature type="region of interest" description="Disordered" evidence="5">
    <location>
        <begin position="1"/>
        <end position="21"/>
    </location>
</feature>
<evidence type="ECO:0000313" key="8">
    <source>
        <dbReference type="Proteomes" id="UP001165283"/>
    </source>
</evidence>
<organism evidence="7 8">
    <name type="scientific">Pseudonocardia humida</name>
    <dbReference type="NCBI Taxonomy" id="2800819"/>
    <lineage>
        <taxon>Bacteria</taxon>
        <taxon>Bacillati</taxon>
        <taxon>Actinomycetota</taxon>
        <taxon>Actinomycetes</taxon>
        <taxon>Pseudonocardiales</taxon>
        <taxon>Pseudonocardiaceae</taxon>
        <taxon>Pseudonocardia</taxon>
    </lineage>
</organism>
<dbReference type="Proteomes" id="UP001165283">
    <property type="component" value="Unassembled WGS sequence"/>
</dbReference>
<keyword evidence="2 6" id="KW-0812">Transmembrane</keyword>
<proteinExistence type="predicted"/>
<evidence type="ECO:0000256" key="3">
    <source>
        <dbReference type="ARBA" id="ARBA00022989"/>
    </source>
</evidence>
<dbReference type="EMBL" id="JAGSOV010000097">
    <property type="protein sequence ID" value="MCO1660897.1"/>
    <property type="molecule type" value="Genomic_DNA"/>
</dbReference>
<comment type="subcellular location">
    <subcellularLocation>
        <location evidence="1">Membrane</location>
        <topology evidence="1">Multi-pass membrane protein</topology>
    </subcellularLocation>
</comment>
<protein>
    <recommendedName>
        <fullName evidence="9">Voltage-gated potassium channel</fullName>
    </recommendedName>
</protein>
<keyword evidence="4 6" id="KW-0472">Membrane</keyword>
<dbReference type="Gene3D" id="1.20.120.350">
    <property type="entry name" value="Voltage-gated potassium channels. Chain C"/>
    <property type="match status" value="1"/>
</dbReference>
<gene>
    <name evidence="7" type="ORF">KDL28_38200</name>
</gene>
<dbReference type="RefSeq" id="WP_252446425.1">
    <property type="nucleotide sequence ID" value="NZ_JAGSOV010000097.1"/>
</dbReference>
<feature type="transmembrane region" description="Helical" evidence="6">
    <location>
        <begin position="60"/>
        <end position="84"/>
    </location>
</feature>
<evidence type="ECO:0008006" key="9">
    <source>
        <dbReference type="Google" id="ProtNLM"/>
    </source>
</evidence>
<evidence type="ECO:0000256" key="4">
    <source>
        <dbReference type="ARBA" id="ARBA00023136"/>
    </source>
</evidence>
<evidence type="ECO:0000256" key="2">
    <source>
        <dbReference type="ARBA" id="ARBA00022692"/>
    </source>
</evidence>
<keyword evidence="8" id="KW-1185">Reference proteome</keyword>
<feature type="transmembrane region" description="Helical" evidence="6">
    <location>
        <begin position="37"/>
        <end position="54"/>
    </location>
</feature>
<name>A0ABT1ACV5_9PSEU</name>
<keyword evidence="3 6" id="KW-1133">Transmembrane helix</keyword>
<feature type="transmembrane region" description="Helical" evidence="6">
    <location>
        <begin position="143"/>
        <end position="165"/>
    </location>
</feature>
<dbReference type="InterPro" id="IPR027359">
    <property type="entry name" value="Volt_channel_dom_sf"/>
</dbReference>
<evidence type="ECO:0000256" key="1">
    <source>
        <dbReference type="ARBA" id="ARBA00004141"/>
    </source>
</evidence>
<evidence type="ECO:0000313" key="7">
    <source>
        <dbReference type="EMBL" id="MCO1660897.1"/>
    </source>
</evidence>